<proteinExistence type="predicted"/>
<evidence type="ECO:0000313" key="3">
    <source>
        <dbReference type="Proteomes" id="UP000465361"/>
    </source>
</evidence>
<protein>
    <submittedName>
        <fullName evidence="2">Uncharacterized protein</fullName>
    </submittedName>
</protein>
<dbReference type="EMBL" id="BLKW01000002">
    <property type="protein sequence ID" value="GFG73427.1"/>
    <property type="molecule type" value="Genomic_DNA"/>
</dbReference>
<dbReference type="Proteomes" id="UP000465361">
    <property type="component" value="Unassembled WGS sequence"/>
</dbReference>
<name>A0A7I9XV85_9MYCO</name>
<feature type="region of interest" description="Disordered" evidence="1">
    <location>
        <begin position="42"/>
        <end position="64"/>
    </location>
</feature>
<keyword evidence="3" id="KW-1185">Reference proteome</keyword>
<gene>
    <name evidence="2" type="ORF">MBOT_07920</name>
</gene>
<sequence length="144" mass="15033">MSACADSAAGGSDTGERSAASLLPLTAMNVLATRVTASAAIQQRGPVTAAENRSQRGSRSVSSRCTSDTISEIEIFIKLKSGSVGFRRRAASLIDAHHDTIGVETTALVSRHRDSGGARMTAPVSPHTGPDGSWVIRFCMPTPH</sequence>
<dbReference type="AlphaFoldDB" id="A0A7I9XV85"/>
<feature type="compositionally biased region" description="Low complexity" evidence="1">
    <location>
        <begin position="55"/>
        <end position="64"/>
    </location>
</feature>
<accession>A0A7I9XV85</accession>
<evidence type="ECO:0000313" key="2">
    <source>
        <dbReference type="EMBL" id="GFG73427.1"/>
    </source>
</evidence>
<organism evidence="2 3">
    <name type="scientific">Mycobacterium botniense</name>
    <dbReference type="NCBI Taxonomy" id="84962"/>
    <lineage>
        <taxon>Bacteria</taxon>
        <taxon>Bacillati</taxon>
        <taxon>Actinomycetota</taxon>
        <taxon>Actinomycetes</taxon>
        <taxon>Mycobacteriales</taxon>
        <taxon>Mycobacteriaceae</taxon>
        <taxon>Mycobacterium</taxon>
    </lineage>
</organism>
<comment type="caution">
    <text evidence="2">The sequence shown here is derived from an EMBL/GenBank/DDBJ whole genome shotgun (WGS) entry which is preliminary data.</text>
</comment>
<reference evidence="2 3" key="1">
    <citation type="journal article" date="2019" name="Emerg. Microbes Infect.">
        <title>Comprehensive subspecies identification of 175 nontuberculous mycobacteria species based on 7547 genomic profiles.</title>
        <authorList>
            <person name="Matsumoto Y."/>
            <person name="Kinjo T."/>
            <person name="Motooka D."/>
            <person name="Nabeya D."/>
            <person name="Jung N."/>
            <person name="Uechi K."/>
            <person name="Horii T."/>
            <person name="Iida T."/>
            <person name="Fujita J."/>
            <person name="Nakamura S."/>
        </authorList>
    </citation>
    <scope>NUCLEOTIDE SEQUENCE [LARGE SCALE GENOMIC DNA]</scope>
    <source>
        <strain evidence="2 3">JCM 17322</strain>
    </source>
</reference>
<evidence type="ECO:0000256" key="1">
    <source>
        <dbReference type="SAM" id="MobiDB-lite"/>
    </source>
</evidence>